<dbReference type="Proteomes" id="UP000266113">
    <property type="component" value="Unassembled WGS sequence"/>
</dbReference>
<name>A0A398DS13_9BACT</name>
<dbReference type="RefSeq" id="WP_119085489.1">
    <property type="nucleotide sequence ID" value="NZ_QXIY01000016.1"/>
</dbReference>
<keyword evidence="1" id="KW-0812">Transmembrane</keyword>
<feature type="transmembrane region" description="Helical" evidence="1">
    <location>
        <begin position="133"/>
        <end position="151"/>
    </location>
</feature>
<sequence>MVDIAETIMGWLLRVFFIFVKGVYIEVILYFILYVIGGFIWFVLDVDGDDYQGLGDFFGRWFDRVKLRGFWIQTVNYICMLALGCISSYLPTYIISTDIMVGGQFAYRWFPFGIIAGSEYSVVDWLIALEVTGLIAIAGILIFIGGCAGIDDKVERYRQRRKEERRRKEYTTCETTCEGCTYLQDKKSCHDRQDPFAAAINPLEGEARYCYRKQFWRGKRNRQ</sequence>
<evidence type="ECO:0000313" key="2">
    <source>
        <dbReference type="EMBL" id="RIE16953.1"/>
    </source>
</evidence>
<keyword evidence="1" id="KW-1133">Transmembrane helix</keyword>
<evidence type="ECO:0000256" key="1">
    <source>
        <dbReference type="SAM" id="Phobius"/>
    </source>
</evidence>
<gene>
    <name evidence="2" type="ORF">SMC1_03875</name>
</gene>
<protein>
    <submittedName>
        <fullName evidence="2">Uncharacterized protein</fullName>
    </submittedName>
</protein>
<feature type="transmembrane region" description="Helical" evidence="1">
    <location>
        <begin position="70"/>
        <end position="95"/>
    </location>
</feature>
<keyword evidence="3" id="KW-1185">Reference proteome</keyword>
<organism evidence="2 3">
    <name type="scientific">Candidatus Cryosericum septentrionale</name>
    <dbReference type="NCBI Taxonomy" id="2290913"/>
    <lineage>
        <taxon>Bacteria</taxon>
        <taxon>Pseudomonadati</taxon>
        <taxon>Caldisericota/Cryosericota group</taxon>
        <taxon>Candidatus Cryosericota</taxon>
        <taxon>Candidatus Cryosericia</taxon>
        <taxon>Candidatus Cryosericales</taxon>
        <taxon>Candidatus Cryosericaceae</taxon>
        <taxon>Candidatus Cryosericum</taxon>
    </lineage>
</organism>
<dbReference type="EMBL" id="QXIY01000016">
    <property type="protein sequence ID" value="RIE16953.1"/>
    <property type="molecule type" value="Genomic_DNA"/>
</dbReference>
<feature type="transmembrane region" description="Helical" evidence="1">
    <location>
        <begin position="107"/>
        <end position="127"/>
    </location>
</feature>
<reference evidence="2 3" key="1">
    <citation type="submission" date="2018-09" db="EMBL/GenBank/DDBJ databases">
        <title>Discovery and Ecogenomic Context for Candidatus Cryosericales, a Global Caldiserica Order Active in Thawing Permafrost.</title>
        <authorList>
            <person name="Martinez M.A."/>
            <person name="Woodcroft B.J."/>
            <person name="Ignacio Espinoza J.C."/>
            <person name="Zayed A."/>
            <person name="Singleton C.M."/>
            <person name="Boyd J."/>
            <person name="Li Y.-F."/>
            <person name="Purvine S."/>
            <person name="Maughan H."/>
            <person name="Hodgkins S.B."/>
            <person name="Anderson D."/>
            <person name="Sederholm M."/>
            <person name="Temperton B."/>
            <person name="Saleska S.R."/>
            <person name="Tyson G.W."/>
            <person name="Rich V.I."/>
        </authorList>
    </citation>
    <scope>NUCLEOTIDE SEQUENCE [LARGE SCALE GENOMIC DNA]</scope>
    <source>
        <strain evidence="2 3">SMC1</strain>
    </source>
</reference>
<comment type="caution">
    <text evidence="2">The sequence shown here is derived from an EMBL/GenBank/DDBJ whole genome shotgun (WGS) entry which is preliminary data.</text>
</comment>
<keyword evidence="1" id="KW-0472">Membrane</keyword>
<feature type="transmembrane region" description="Helical" evidence="1">
    <location>
        <begin position="12"/>
        <end position="44"/>
    </location>
</feature>
<proteinExistence type="predicted"/>
<evidence type="ECO:0000313" key="3">
    <source>
        <dbReference type="Proteomes" id="UP000266113"/>
    </source>
</evidence>
<dbReference type="AlphaFoldDB" id="A0A398DS13"/>
<accession>A0A398DS13</accession>